<dbReference type="OrthoDB" id="9804290at2"/>
<dbReference type="PANTHER" id="PTHR30231">
    <property type="entry name" value="DNA POLYMERASE III SUBUNIT EPSILON"/>
    <property type="match status" value="1"/>
</dbReference>
<keyword evidence="1" id="KW-0378">Hydrolase</keyword>
<proteinExistence type="predicted"/>
<dbReference type="EC" id="2.7.7.7" evidence="3"/>
<evidence type="ECO:0000259" key="2">
    <source>
        <dbReference type="SMART" id="SM00479"/>
    </source>
</evidence>
<dbReference type="InterPro" id="IPR013520">
    <property type="entry name" value="Ribonucl_H"/>
</dbReference>
<keyword evidence="1" id="KW-0540">Nuclease</keyword>
<dbReference type="GO" id="GO:0003887">
    <property type="term" value="F:DNA-directed DNA polymerase activity"/>
    <property type="evidence" value="ECO:0007669"/>
    <property type="project" value="UniProtKB-EC"/>
</dbReference>
<protein>
    <submittedName>
        <fullName evidence="3">DNA polymerase III, alpha subunit, Gram-positive type</fullName>
        <ecNumber evidence="3">2.7.7.7</ecNumber>
    </submittedName>
</protein>
<dbReference type="InterPro" id="IPR036397">
    <property type="entry name" value="RNaseH_sf"/>
</dbReference>
<accession>E8ZKH6</accession>
<keyword evidence="3" id="KW-0548">Nucleotidyltransferase</keyword>
<dbReference type="GO" id="GO:0005829">
    <property type="term" value="C:cytosol"/>
    <property type="evidence" value="ECO:0007669"/>
    <property type="project" value="TreeGrafter"/>
</dbReference>
<dbReference type="InterPro" id="IPR012337">
    <property type="entry name" value="RNaseH-like_sf"/>
</dbReference>
<dbReference type="AlphaFoldDB" id="E8ZKH6"/>
<dbReference type="GO" id="GO:0008408">
    <property type="term" value="F:3'-5' exonuclease activity"/>
    <property type="evidence" value="ECO:0007669"/>
    <property type="project" value="TreeGrafter"/>
</dbReference>
<dbReference type="FunFam" id="3.30.420.10:FF:000045">
    <property type="entry name" value="3'-5' exonuclease DinG"/>
    <property type="match status" value="1"/>
</dbReference>
<evidence type="ECO:0000256" key="1">
    <source>
        <dbReference type="ARBA" id="ARBA00022839"/>
    </source>
</evidence>
<gene>
    <name evidence="3" type="primary">polC1</name>
    <name evidence="3" type="ordered locus">HF1_01340</name>
</gene>
<reference evidence="3 4" key="1">
    <citation type="journal article" date="2011" name="J. Bacteriol.">
        <title>Complete genome sequence of Mycoplasma haemofelis, a hemotropic mycoplasma.</title>
        <authorList>
            <person name="Barker E.N."/>
            <person name="Helps C.R."/>
            <person name="Peters I.R."/>
            <person name="Darby A.C."/>
            <person name="Radford A.D."/>
            <person name="Tasker S."/>
        </authorList>
    </citation>
    <scope>NUCLEOTIDE SEQUENCE [LARGE SCALE GENOMIC DNA]</scope>
    <source>
        <strain evidence="3 4">Langford 1</strain>
    </source>
</reference>
<dbReference type="SMART" id="SM00479">
    <property type="entry name" value="EXOIII"/>
    <property type="match status" value="1"/>
</dbReference>
<dbReference type="CDD" id="cd06127">
    <property type="entry name" value="DEDDh"/>
    <property type="match status" value="1"/>
</dbReference>
<dbReference type="Gene3D" id="3.30.420.10">
    <property type="entry name" value="Ribonuclease H-like superfamily/Ribonuclease H"/>
    <property type="match status" value="1"/>
</dbReference>
<dbReference type="GO" id="GO:0045004">
    <property type="term" value="P:DNA replication proofreading"/>
    <property type="evidence" value="ECO:0007669"/>
    <property type="project" value="TreeGrafter"/>
</dbReference>
<dbReference type="Proteomes" id="UP000008637">
    <property type="component" value="Chromosome"/>
</dbReference>
<dbReference type="Pfam" id="PF00929">
    <property type="entry name" value="RNase_T"/>
    <property type="match status" value="1"/>
</dbReference>
<keyword evidence="3" id="KW-0808">Transferase</keyword>
<dbReference type="HOGENOM" id="CLU_047806_7_2_14"/>
<evidence type="ECO:0000313" key="4">
    <source>
        <dbReference type="Proteomes" id="UP000008637"/>
    </source>
</evidence>
<name>E8ZKH6_MYCHL</name>
<keyword evidence="4" id="KW-1185">Reference proteome</keyword>
<dbReference type="PANTHER" id="PTHR30231:SF41">
    <property type="entry name" value="DNA POLYMERASE III SUBUNIT EPSILON"/>
    <property type="match status" value="1"/>
</dbReference>
<evidence type="ECO:0000313" key="3">
    <source>
        <dbReference type="EMBL" id="CBY92142.1"/>
    </source>
</evidence>
<keyword evidence="1" id="KW-0269">Exonuclease</keyword>
<dbReference type="SUPFAM" id="SSF53098">
    <property type="entry name" value="Ribonuclease H-like"/>
    <property type="match status" value="1"/>
</dbReference>
<dbReference type="GO" id="GO:0003676">
    <property type="term" value="F:nucleic acid binding"/>
    <property type="evidence" value="ECO:0007669"/>
    <property type="project" value="InterPro"/>
</dbReference>
<sequence>MKSTFIVSPDYRKKGKYNVYCVLDIETTGTSYKTSEITEISIHKYRNGKRVDKYHSFVKISRPLPPFIRIFTPHITDELLAREGKDLDVVIKEVKDFTKGSILVAHNGVTFDLLFLKAACIKYGLKPLSNPIIDTLRLSRSTFPNERYHTLGDVCRRMQVNYDEDRAHSADYDVDVLWQVFWNFAVGLKKIGVNLEDGLQEANEAIFNMFKKTKSS</sequence>
<dbReference type="KEGG" id="mha:HF1_01340"/>
<organism evidence="3 4">
    <name type="scientific">Mycoplasma haemofelis (strain Langford 1)</name>
    <name type="common">Haemobartonella felis</name>
    <dbReference type="NCBI Taxonomy" id="941640"/>
    <lineage>
        <taxon>Bacteria</taxon>
        <taxon>Bacillati</taxon>
        <taxon>Mycoplasmatota</taxon>
        <taxon>Mollicutes</taxon>
        <taxon>Mycoplasmataceae</taxon>
        <taxon>Mycoplasma</taxon>
    </lineage>
</organism>
<feature type="domain" description="Exonuclease" evidence="2">
    <location>
        <begin position="19"/>
        <end position="190"/>
    </location>
</feature>
<dbReference type="EMBL" id="FR773153">
    <property type="protein sequence ID" value="CBY92142.1"/>
    <property type="molecule type" value="Genomic_DNA"/>
</dbReference>